<protein>
    <submittedName>
        <fullName evidence="1">Uncharacterized protein</fullName>
    </submittedName>
</protein>
<dbReference type="EMBL" id="BMUT01000001">
    <property type="protein sequence ID" value="GGX62537.1"/>
    <property type="molecule type" value="Genomic_DNA"/>
</dbReference>
<organism evidence="1 2">
    <name type="scientific">Streptomyces hiroshimensis</name>
    <dbReference type="NCBI Taxonomy" id="66424"/>
    <lineage>
        <taxon>Bacteria</taxon>
        <taxon>Bacillati</taxon>
        <taxon>Actinomycetota</taxon>
        <taxon>Actinomycetes</taxon>
        <taxon>Kitasatosporales</taxon>
        <taxon>Streptomycetaceae</taxon>
        <taxon>Streptomyces</taxon>
    </lineage>
</organism>
<keyword evidence="2" id="KW-1185">Reference proteome</keyword>
<sequence length="54" mass="5885">MWRLDRAPGTTTLVVEPFEVIRRADRAGLEEEAARVLAMAAPGAAHDLRVMPVA</sequence>
<proteinExistence type="predicted"/>
<evidence type="ECO:0000313" key="2">
    <source>
        <dbReference type="Proteomes" id="UP000659223"/>
    </source>
</evidence>
<reference evidence="2" key="1">
    <citation type="journal article" date="2019" name="Int. J. Syst. Evol. Microbiol.">
        <title>The Global Catalogue of Microorganisms (GCM) 10K type strain sequencing project: providing services to taxonomists for standard genome sequencing and annotation.</title>
        <authorList>
            <consortium name="The Broad Institute Genomics Platform"/>
            <consortium name="The Broad Institute Genome Sequencing Center for Infectious Disease"/>
            <person name="Wu L."/>
            <person name="Ma J."/>
        </authorList>
    </citation>
    <scope>NUCLEOTIDE SEQUENCE [LARGE SCALE GENOMIC DNA]</scope>
    <source>
        <strain evidence="2">JCM 4586</strain>
    </source>
</reference>
<gene>
    <name evidence="1" type="ORF">GCM10010324_04080</name>
</gene>
<name>A0ABQ2Y4X6_9ACTN</name>
<dbReference type="RefSeq" id="WP_190019798.1">
    <property type="nucleotide sequence ID" value="NZ_BMUT01000001.1"/>
</dbReference>
<comment type="caution">
    <text evidence="1">The sequence shown here is derived from an EMBL/GenBank/DDBJ whole genome shotgun (WGS) entry which is preliminary data.</text>
</comment>
<accession>A0ABQ2Y4X6</accession>
<dbReference type="Proteomes" id="UP000659223">
    <property type="component" value="Unassembled WGS sequence"/>
</dbReference>
<evidence type="ECO:0000313" key="1">
    <source>
        <dbReference type="EMBL" id="GGX62537.1"/>
    </source>
</evidence>